<keyword evidence="2" id="KW-1185">Reference proteome</keyword>
<dbReference type="Proteomes" id="UP000189981">
    <property type="component" value="Unassembled WGS sequence"/>
</dbReference>
<dbReference type="NCBIfam" id="TIGR03514">
    <property type="entry name" value="GldB_lipo"/>
    <property type="match status" value="1"/>
</dbReference>
<evidence type="ECO:0000313" key="1">
    <source>
        <dbReference type="EMBL" id="SKB64650.1"/>
    </source>
</evidence>
<evidence type="ECO:0000313" key="2">
    <source>
        <dbReference type="Proteomes" id="UP000189981"/>
    </source>
</evidence>
<gene>
    <name evidence="1" type="ORF">SAMN05661099_2044</name>
</gene>
<dbReference type="RefSeq" id="WP_079702582.1">
    <property type="nucleotide sequence ID" value="NZ_FUYR01000002.1"/>
</dbReference>
<dbReference type="Pfam" id="PF25594">
    <property type="entry name" value="GldB_lipo"/>
    <property type="match status" value="1"/>
</dbReference>
<keyword evidence="1" id="KW-0449">Lipoprotein</keyword>
<dbReference type="OrthoDB" id="976022at2"/>
<dbReference type="STRING" id="572036.SAMN05661099_2044"/>
<sequence>MRNLQIYLFFLTCFAAVSCNNKKGPDVSEIKLKLSIERFDKEIGALSSTETELEKKAEGLRKKYTWFYDDYMGEMLGVGAPNAGSSYLNSLVTVLQNPDYLELKSSVDRAFPDLGKTEAELMEAFKHVRYYYPKQKIPRVISFISGFAVQTPIGNDYVGIGLDMFLGKEGDRFYPALRQSIPHYIARRFTPENITPRVIEAFTREELYPEQDQDRSLLAKMIYNGKVLYAMDSFMPEVADTLKIGYTGAQLAWCQENEGGIWAYLLENELLYNSDYMKIQKYLAEAPFTPGLGENSESAPKLAVWTGWQIVRKYMEKNPDVTLPQLIQEKDPQKILTASKYKPKM</sequence>
<dbReference type="EMBL" id="FUYR01000002">
    <property type="protein sequence ID" value="SKB64650.1"/>
    <property type="molecule type" value="Genomic_DNA"/>
</dbReference>
<reference evidence="2" key="1">
    <citation type="submission" date="2017-02" db="EMBL/GenBank/DDBJ databases">
        <authorList>
            <person name="Varghese N."/>
            <person name="Submissions S."/>
        </authorList>
    </citation>
    <scope>NUCLEOTIDE SEQUENCE [LARGE SCALE GENOMIC DNA]</scope>
    <source>
        <strain evidence="2">DSM 22385</strain>
    </source>
</reference>
<dbReference type="PROSITE" id="PS51257">
    <property type="entry name" value="PROKAR_LIPOPROTEIN"/>
    <property type="match status" value="1"/>
</dbReference>
<dbReference type="InterPro" id="IPR019853">
    <property type="entry name" value="GldB-like"/>
</dbReference>
<proteinExistence type="predicted"/>
<name>A0A1T5CZK8_9SPHI</name>
<organism evidence="1 2">
    <name type="scientific">Daejeonella lutea</name>
    <dbReference type="NCBI Taxonomy" id="572036"/>
    <lineage>
        <taxon>Bacteria</taxon>
        <taxon>Pseudomonadati</taxon>
        <taxon>Bacteroidota</taxon>
        <taxon>Sphingobacteriia</taxon>
        <taxon>Sphingobacteriales</taxon>
        <taxon>Sphingobacteriaceae</taxon>
        <taxon>Daejeonella</taxon>
    </lineage>
</organism>
<accession>A0A1T5CZK8</accession>
<dbReference type="AlphaFoldDB" id="A0A1T5CZK8"/>
<protein>
    <submittedName>
        <fullName evidence="1">Gliding motility-associated lipoprotein GldB</fullName>
    </submittedName>
</protein>